<sequence>MNFTTPQTGTLQLVCCIWLRCVKRDEDIVYLLFSILYVALPVIYKEVNQAVSRLLEYILTRSDNVTLLAWAGVAPPHVSTLIEAAETDGTVTPLPLFLRDLSLLPDIVFPWSDLVLLPGSNFDTDLPVSDPPLDLPSSVESLVAMFTWYRGSSLTTVYLRGVSSHARRSIWNTRVFT</sequence>
<dbReference type="EMBL" id="WHUW01000006">
    <property type="protein sequence ID" value="KAF8444921.1"/>
    <property type="molecule type" value="Genomic_DNA"/>
</dbReference>
<name>A0AAD4C1M3_BOLED</name>
<reference evidence="1" key="2">
    <citation type="journal article" date="2020" name="Nat. Commun.">
        <title>Large-scale genome sequencing of mycorrhizal fungi provides insights into the early evolution of symbiotic traits.</title>
        <authorList>
            <person name="Miyauchi S."/>
            <person name="Kiss E."/>
            <person name="Kuo A."/>
            <person name="Drula E."/>
            <person name="Kohler A."/>
            <person name="Sanchez-Garcia M."/>
            <person name="Morin E."/>
            <person name="Andreopoulos B."/>
            <person name="Barry K.W."/>
            <person name="Bonito G."/>
            <person name="Buee M."/>
            <person name="Carver A."/>
            <person name="Chen C."/>
            <person name="Cichocki N."/>
            <person name="Clum A."/>
            <person name="Culley D."/>
            <person name="Crous P.W."/>
            <person name="Fauchery L."/>
            <person name="Girlanda M."/>
            <person name="Hayes R.D."/>
            <person name="Keri Z."/>
            <person name="LaButti K."/>
            <person name="Lipzen A."/>
            <person name="Lombard V."/>
            <person name="Magnuson J."/>
            <person name="Maillard F."/>
            <person name="Murat C."/>
            <person name="Nolan M."/>
            <person name="Ohm R.A."/>
            <person name="Pangilinan J."/>
            <person name="Pereira M.F."/>
            <person name="Perotto S."/>
            <person name="Peter M."/>
            <person name="Pfister S."/>
            <person name="Riley R."/>
            <person name="Sitrit Y."/>
            <person name="Stielow J.B."/>
            <person name="Szollosi G."/>
            <person name="Zifcakova L."/>
            <person name="Stursova M."/>
            <person name="Spatafora J.W."/>
            <person name="Tedersoo L."/>
            <person name="Vaario L.M."/>
            <person name="Yamada A."/>
            <person name="Yan M."/>
            <person name="Wang P."/>
            <person name="Xu J."/>
            <person name="Bruns T."/>
            <person name="Baldrian P."/>
            <person name="Vilgalys R."/>
            <person name="Dunand C."/>
            <person name="Henrissat B."/>
            <person name="Grigoriev I.V."/>
            <person name="Hibbett D."/>
            <person name="Nagy L.G."/>
            <person name="Martin F.M."/>
        </authorList>
    </citation>
    <scope>NUCLEOTIDE SEQUENCE</scope>
    <source>
        <strain evidence="1">BED1</strain>
    </source>
</reference>
<proteinExistence type="predicted"/>
<keyword evidence="2" id="KW-1185">Reference proteome</keyword>
<dbReference type="AlphaFoldDB" id="A0AAD4C1M3"/>
<accession>A0AAD4C1M3</accession>
<organism evidence="1 2">
    <name type="scientific">Boletus edulis BED1</name>
    <dbReference type="NCBI Taxonomy" id="1328754"/>
    <lineage>
        <taxon>Eukaryota</taxon>
        <taxon>Fungi</taxon>
        <taxon>Dikarya</taxon>
        <taxon>Basidiomycota</taxon>
        <taxon>Agaricomycotina</taxon>
        <taxon>Agaricomycetes</taxon>
        <taxon>Agaricomycetidae</taxon>
        <taxon>Boletales</taxon>
        <taxon>Boletineae</taxon>
        <taxon>Boletaceae</taxon>
        <taxon>Boletoideae</taxon>
        <taxon>Boletus</taxon>
    </lineage>
</organism>
<evidence type="ECO:0000313" key="2">
    <source>
        <dbReference type="Proteomes" id="UP001194468"/>
    </source>
</evidence>
<dbReference type="Proteomes" id="UP001194468">
    <property type="component" value="Unassembled WGS sequence"/>
</dbReference>
<protein>
    <submittedName>
        <fullName evidence="1">Uncharacterized protein</fullName>
    </submittedName>
</protein>
<comment type="caution">
    <text evidence="1">The sequence shown here is derived from an EMBL/GenBank/DDBJ whole genome shotgun (WGS) entry which is preliminary data.</text>
</comment>
<gene>
    <name evidence="1" type="ORF">L210DRAFT_3643101</name>
</gene>
<evidence type="ECO:0000313" key="1">
    <source>
        <dbReference type="EMBL" id="KAF8444921.1"/>
    </source>
</evidence>
<reference evidence="1" key="1">
    <citation type="submission" date="2019-10" db="EMBL/GenBank/DDBJ databases">
        <authorList>
            <consortium name="DOE Joint Genome Institute"/>
            <person name="Kuo A."/>
            <person name="Miyauchi S."/>
            <person name="Kiss E."/>
            <person name="Drula E."/>
            <person name="Kohler A."/>
            <person name="Sanchez-Garcia M."/>
            <person name="Andreopoulos B."/>
            <person name="Barry K.W."/>
            <person name="Bonito G."/>
            <person name="Buee M."/>
            <person name="Carver A."/>
            <person name="Chen C."/>
            <person name="Cichocki N."/>
            <person name="Clum A."/>
            <person name="Culley D."/>
            <person name="Crous P.W."/>
            <person name="Fauchery L."/>
            <person name="Girlanda M."/>
            <person name="Hayes R."/>
            <person name="Keri Z."/>
            <person name="LaButti K."/>
            <person name="Lipzen A."/>
            <person name="Lombard V."/>
            <person name="Magnuson J."/>
            <person name="Maillard F."/>
            <person name="Morin E."/>
            <person name="Murat C."/>
            <person name="Nolan M."/>
            <person name="Ohm R."/>
            <person name="Pangilinan J."/>
            <person name="Pereira M."/>
            <person name="Perotto S."/>
            <person name="Peter M."/>
            <person name="Riley R."/>
            <person name="Sitrit Y."/>
            <person name="Stielow B."/>
            <person name="Szollosi G."/>
            <person name="Zifcakova L."/>
            <person name="Stursova M."/>
            <person name="Spatafora J.W."/>
            <person name="Tedersoo L."/>
            <person name="Vaario L.-M."/>
            <person name="Yamada A."/>
            <person name="Yan M."/>
            <person name="Wang P."/>
            <person name="Xu J."/>
            <person name="Bruns T."/>
            <person name="Baldrian P."/>
            <person name="Vilgalys R."/>
            <person name="Henrissat B."/>
            <person name="Grigoriev I.V."/>
            <person name="Hibbett D."/>
            <person name="Nagy L.G."/>
            <person name="Martin F.M."/>
        </authorList>
    </citation>
    <scope>NUCLEOTIDE SEQUENCE</scope>
    <source>
        <strain evidence="1">BED1</strain>
    </source>
</reference>